<protein>
    <submittedName>
        <fullName evidence="2">Uncharacterized protein</fullName>
    </submittedName>
</protein>
<evidence type="ECO:0000256" key="1">
    <source>
        <dbReference type="SAM" id="MobiDB-lite"/>
    </source>
</evidence>
<keyword evidence="3" id="KW-1185">Reference proteome</keyword>
<name>A0AAD8KR72_TARER</name>
<feature type="compositionally biased region" description="Polar residues" evidence="1">
    <location>
        <begin position="67"/>
        <end position="79"/>
    </location>
</feature>
<sequence length="203" mass="22564">MDEAPSISSVLAMIIHDQLSDNSYSNEQAPSIGSVAMPQIQVSDQLTDTSYDNKQPPSMTMVDNRGHSQSAGESFSYNDNAPPPSLSDVARRHTSYTGPDAMEMDNNFPKHHTAQVYKHRIFLCKVDGCTKEAMGGTRRCICHGGEQRRQRLRYKAHGGGRHCRHLWCTKSVEGRAKFCRAHRSGRLCGGGKRCKMELGSMFS</sequence>
<feature type="compositionally biased region" description="Polar residues" evidence="1">
    <location>
        <begin position="48"/>
        <end position="58"/>
    </location>
</feature>
<evidence type="ECO:0000313" key="3">
    <source>
        <dbReference type="Proteomes" id="UP001229421"/>
    </source>
</evidence>
<comment type="caution">
    <text evidence="2">The sequence shown here is derived from an EMBL/GenBank/DDBJ whole genome shotgun (WGS) entry which is preliminary data.</text>
</comment>
<feature type="region of interest" description="Disordered" evidence="1">
    <location>
        <begin position="48"/>
        <end position="106"/>
    </location>
</feature>
<proteinExistence type="predicted"/>
<dbReference type="Proteomes" id="UP001229421">
    <property type="component" value="Unassembled WGS sequence"/>
</dbReference>
<reference evidence="2" key="1">
    <citation type="journal article" date="2023" name="bioRxiv">
        <title>Improved chromosome-level genome assembly for marigold (Tagetes erecta).</title>
        <authorList>
            <person name="Jiang F."/>
            <person name="Yuan L."/>
            <person name="Wang S."/>
            <person name="Wang H."/>
            <person name="Xu D."/>
            <person name="Wang A."/>
            <person name="Fan W."/>
        </authorList>
    </citation>
    <scope>NUCLEOTIDE SEQUENCE</scope>
    <source>
        <strain evidence="2">WSJ</strain>
        <tissue evidence="2">Leaf</tissue>
    </source>
</reference>
<dbReference type="EMBL" id="JAUHHV010000004">
    <property type="protein sequence ID" value="KAK1427468.1"/>
    <property type="molecule type" value="Genomic_DNA"/>
</dbReference>
<dbReference type="AlphaFoldDB" id="A0AAD8KR72"/>
<gene>
    <name evidence="2" type="ORF">QVD17_16154</name>
</gene>
<organism evidence="2 3">
    <name type="scientific">Tagetes erecta</name>
    <name type="common">African marigold</name>
    <dbReference type="NCBI Taxonomy" id="13708"/>
    <lineage>
        <taxon>Eukaryota</taxon>
        <taxon>Viridiplantae</taxon>
        <taxon>Streptophyta</taxon>
        <taxon>Embryophyta</taxon>
        <taxon>Tracheophyta</taxon>
        <taxon>Spermatophyta</taxon>
        <taxon>Magnoliopsida</taxon>
        <taxon>eudicotyledons</taxon>
        <taxon>Gunneridae</taxon>
        <taxon>Pentapetalae</taxon>
        <taxon>asterids</taxon>
        <taxon>campanulids</taxon>
        <taxon>Asterales</taxon>
        <taxon>Asteraceae</taxon>
        <taxon>Asteroideae</taxon>
        <taxon>Heliantheae alliance</taxon>
        <taxon>Tageteae</taxon>
        <taxon>Tagetes</taxon>
    </lineage>
</organism>
<accession>A0AAD8KR72</accession>
<evidence type="ECO:0000313" key="2">
    <source>
        <dbReference type="EMBL" id="KAK1427468.1"/>
    </source>
</evidence>